<feature type="region of interest" description="Disordered" evidence="1">
    <location>
        <begin position="22"/>
        <end position="61"/>
    </location>
</feature>
<feature type="compositionally biased region" description="Basic and acidic residues" evidence="1">
    <location>
        <begin position="24"/>
        <end position="41"/>
    </location>
</feature>
<protein>
    <submittedName>
        <fullName evidence="2">Uncharacterized protein</fullName>
    </submittedName>
</protein>
<dbReference type="EMBL" id="JAYWIO010000001">
    <property type="protein sequence ID" value="KAK7290556.1"/>
    <property type="molecule type" value="Genomic_DNA"/>
</dbReference>
<dbReference type="AlphaFoldDB" id="A0AAN9PA52"/>
<evidence type="ECO:0000313" key="3">
    <source>
        <dbReference type="Proteomes" id="UP001372338"/>
    </source>
</evidence>
<keyword evidence="3" id="KW-1185">Reference proteome</keyword>
<evidence type="ECO:0000256" key="1">
    <source>
        <dbReference type="SAM" id="MobiDB-lite"/>
    </source>
</evidence>
<reference evidence="2 3" key="1">
    <citation type="submission" date="2024-01" db="EMBL/GenBank/DDBJ databases">
        <title>The genomes of 5 underutilized Papilionoideae crops provide insights into root nodulation and disease resistanc.</title>
        <authorList>
            <person name="Yuan L."/>
        </authorList>
    </citation>
    <scope>NUCLEOTIDE SEQUENCE [LARGE SCALE GENOMIC DNA]</scope>
    <source>
        <strain evidence="2">ZHUSHIDOU_FW_LH</strain>
        <tissue evidence="2">Leaf</tissue>
    </source>
</reference>
<dbReference type="Proteomes" id="UP001372338">
    <property type="component" value="Unassembled WGS sequence"/>
</dbReference>
<evidence type="ECO:0000313" key="2">
    <source>
        <dbReference type="EMBL" id="KAK7290556.1"/>
    </source>
</evidence>
<sequence length="126" mass="15043">MKLYREMEDCFSSFPRACNLKQNLHRERERERESRERESRRGSHAKQSPFPCHSSTTLPRHCRPHHSLSLSLRKTVFQNPITVAHFFLFIFQDSYPLLSHKVELWKVENLTNKEDTRSVRVFCGIV</sequence>
<gene>
    <name evidence="2" type="ORF">RIF29_05063</name>
</gene>
<comment type="caution">
    <text evidence="2">The sequence shown here is derived from an EMBL/GenBank/DDBJ whole genome shotgun (WGS) entry which is preliminary data.</text>
</comment>
<organism evidence="2 3">
    <name type="scientific">Crotalaria pallida</name>
    <name type="common">Smooth rattlebox</name>
    <name type="synonym">Crotalaria striata</name>
    <dbReference type="NCBI Taxonomy" id="3830"/>
    <lineage>
        <taxon>Eukaryota</taxon>
        <taxon>Viridiplantae</taxon>
        <taxon>Streptophyta</taxon>
        <taxon>Embryophyta</taxon>
        <taxon>Tracheophyta</taxon>
        <taxon>Spermatophyta</taxon>
        <taxon>Magnoliopsida</taxon>
        <taxon>eudicotyledons</taxon>
        <taxon>Gunneridae</taxon>
        <taxon>Pentapetalae</taxon>
        <taxon>rosids</taxon>
        <taxon>fabids</taxon>
        <taxon>Fabales</taxon>
        <taxon>Fabaceae</taxon>
        <taxon>Papilionoideae</taxon>
        <taxon>50 kb inversion clade</taxon>
        <taxon>genistoids sensu lato</taxon>
        <taxon>core genistoids</taxon>
        <taxon>Crotalarieae</taxon>
        <taxon>Crotalaria</taxon>
    </lineage>
</organism>
<name>A0AAN9PA52_CROPI</name>
<accession>A0AAN9PA52</accession>
<proteinExistence type="predicted"/>